<keyword evidence="5" id="KW-0456">Lyase</keyword>
<comment type="catalytic activity">
    <reaction evidence="3">
        <text>holo-[citrate lyase ACP] + acetate + ATP = acetyl-[citrate lyase ACP] + AMP + diphosphate</text>
        <dbReference type="Rhea" id="RHEA:23788"/>
        <dbReference type="Rhea" id="RHEA-COMP:10158"/>
        <dbReference type="Rhea" id="RHEA-COMP:13710"/>
        <dbReference type="ChEBI" id="CHEBI:30089"/>
        <dbReference type="ChEBI" id="CHEBI:30616"/>
        <dbReference type="ChEBI" id="CHEBI:33019"/>
        <dbReference type="ChEBI" id="CHEBI:82683"/>
        <dbReference type="ChEBI" id="CHEBI:137976"/>
        <dbReference type="ChEBI" id="CHEBI:456215"/>
        <dbReference type="EC" id="6.2.1.22"/>
    </reaction>
</comment>
<keyword evidence="1 3" id="KW-0547">Nucleotide-binding</keyword>
<keyword evidence="3 5" id="KW-0436">Ligase</keyword>
<dbReference type="STRING" id="1403537.Q428_04915"/>
<dbReference type="InterPro" id="IPR013166">
    <property type="entry name" value="Citrate_lyase_ligase_C"/>
</dbReference>
<dbReference type="Pfam" id="PF13673">
    <property type="entry name" value="Acetyltransf_10"/>
    <property type="match status" value="1"/>
</dbReference>
<dbReference type="RefSeq" id="WP_035378679.1">
    <property type="nucleotide sequence ID" value="NZ_AZQP01000010.1"/>
</dbReference>
<dbReference type="PROSITE" id="PS51186">
    <property type="entry name" value="GNAT"/>
    <property type="match status" value="1"/>
</dbReference>
<dbReference type="Pfam" id="PF08218">
    <property type="entry name" value="Citrate_ly_lig"/>
    <property type="match status" value="1"/>
</dbReference>
<comment type="function">
    <text evidence="3">Acetylation of prosthetic group (2-(5''-phosphoribosyl)-3'-dephosphocoenzyme-A) of the gamma subunit of citrate lyase.</text>
</comment>
<evidence type="ECO:0000313" key="6">
    <source>
        <dbReference type="Proteomes" id="UP000019681"/>
    </source>
</evidence>
<dbReference type="GO" id="GO:0016747">
    <property type="term" value="F:acyltransferase activity, transferring groups other than amino-acyl groups"/>
    <property type="evidence" value="ECO:0007669"/>
    <property type="project" value="InterPro"/>
</dbReference>
<dbReference type="InterPro" id="IPR000182">
    <property type="entry name" value="GNAT_dom"/>
</dbReference>
<dbReference type="NCBIfam" id="TIGR00124">
    <property type="entry name" value="cit_ly_ligase"/>
    <property type="match status" value="1"/>
</dbReference>
<evidence type="ECO:0000256" key="3">
    <source>
        <dbReference type="PIRNR" id="PIRNR005751"/>
    </source>
</evidence>
<dbReference type="GO" id="GO:0016829">
    <property type="term" value="F:lyase activity"/>
    <property type="evidence" value="ECO:0007669"/>
    <property type="project" value="UniProtKB-KW"/>
</dbReference>
<dbReference type="EC" id="6.2.1.22" evidence="3"/>
<dbReference type="Gene3D" id="3.40.50.620">
    <property type="entry name" value="HUPs"/>
    <property type="match status" value="1"/>
</dbReference>
<evidence type="ECO:0000256" key="1">
    <source>
        <dbReference type="ARBA" id="ARBA00022741"/>
    </source>
</evidence>
<organism evidence="5 6">
    <name type="scientific">Fervidicella metallireducens AeB</name>
    <dbReference type="NCBI Taxonomy" id="1403537"/>
    <lineage>
        <taxon>Bacteria</taxon>
        <taxon>Bacillati</taxon>
        <taxon>Bacillota</taxon>
        <taxon>Clostridia</taxon>
        <taxon>Eubacteriales</taxon>
        <taxon>Clostridiaceae</taxon>
        <taxon>Fervidicella</taxon>
    </lineage>
</organism>
<dbReference type="InterPro" id="IPR014729">
    <property type="entry name" value="Rossmann-like_a/b/a_fold"/>
</dbReference>
<dbReference type="GO" id="GO:0005524">
    <property type="term" value="F:ATP binding"/>
    <property type="evidence" value="ECO:0007669"/>
    <property type="project" value="UniProtKB-UniRule"/>
</dbReference>
<dbReference type="InterPro" id="IPR004821">
    <property type="entry name" value="Cyt_trans-like"/>
</dbReference>
<comment type="caution">
    <text evidence="5">The sequence shown here is derived from an EMBL/GenBank/DDBJ whole genome shotgun (WGS) entry which is preliminary data.</text>
</comment>
<dbReference type="SUPFAM" id="SSF52374">
    <property type="entry name" value="Nucleotidylyl transferase"/>
    <property type="match status" value="1"/>
</dbReference>
<protein>
    <recommendedName>
        <fullName evidence="3">[Citrate [pro-3S]-lyase] ligase</fullName>
        <ecNumber evidence="3">6.2.1.22</ecNumber>
    </recommendedName>
</protein>
<sequence>MNNLLIERINLNSPQKKEVEEFLFKFDLLLDKDVENTIVARNNNRIVGTCSSSGSILKCFAVDSEIQGEGISSKLITEISNILFDRGIYETFIYTKPKNKRIFEGLGYKSVHETSEVLLLEGGMANVKSYVNNMFVKSGLDNRKKSGIVMNCNPFTEGHRYLIERAASESEQVVVFIVEENRSLFPFKTRLELVEKGVADLKNVCVIPGGKYIISSATFPSYFLRQEDERLMAYTKLDAGIFGKYIAPAFNIEKRYVGTEPYCRVTGQYNSALMEVLPQYGVEVKLIERFQREGRAISASEVRNIIRNGTLEELKDLVPETTYDFLISKEAEEIIEKIKRSDTPH</sequence>
<dbReference type="PIRSF" id="PIRSF005751">
    <property type="entry name" value="Acet_citr_lig"/>
    <property type="match status" value="1"/>
</dbReference>
<dbReference type="NCBIfam" id="TIGR00125">
    <property type="entry name" value="cyt_tran_rel"/>
    <property type="match status" value="1"/>
</dbReference>
<proteinExistence type="predicted"/>
<reference evidence="5 6" key="1">
    <citation type="journal article" date="2014" name="Genome Announc.">
        <title>Draft Genome Sequence of Fervidicella metallireducens Strain AeBT, an Iron-Reducing Thermoanaerobe from the Great Artesian Basin.</title>
        <authorList>
            <person name="Patel B.K."/>
        </authorList>
    </citation>
    <scope>NUCLEOTIDE SEQUENCE [LARGE SCALE GENOMIC DNA]</scope>
    <source>
        <strain evidence="5 6">AeB</strain>
    </source>
</reference>
<evidence type="ECO:0000256" key="2">
    <source>
        <dbReference type="ARBA" id="ARBA00022840"/>
    </source>
</evidence>
<dbReference type="InterPro" id="IPR016181">
    <property type="entry name" value="Acyl_CoA_acyltransferase"/>
</dbReference>
<dbReference type="Gene3D" id="3.40.630.30">
    <property type="match status" value="1"/>
</dbReference>
<accession>A0A017RWM5</accession>
<dbReference type="PANTHER" id="PTHR40599:SF1">
    <property type="entry name" value="[CITRATE [PRO-3S]-LYASE] LIGASE"/>
    <property type="match status" value="1"/>
</dbReference>
<gene>
    <name evidence="5" type="ORF">Q428_04915</name>
</gene>
<dbReference type="InterPro" id="IPR005216">
    <property type="entry name" value="Citrate_lyase_ligase"/>
</dbReference>
<dbReference type="AlphaFoldDB" id="A0A017RWM5"/>
<evidence type="ECO:0000259" key="4">
    <source>
        <dbReference type="PROSITE" id="PS51186"/>
    </source>
</evidence>
<name>A0A017RWM5_9CLOT</name>
<evidence type="ECO:0000313" key="5">
    <source>
        <dbReference type="EMBL" id="EYE88986.1"/>
    </source>
</evidence>
<dbReference type="Proteomes" id="UP000019681">
    <property type="component" value="Unassembled WGS sequence"/>
</dbReference>
<keyword evidence="6" id="KW-1185">Reference proteome</keyword>
<keyword evidence="2 3" id="KW-0067">ATP-binding</keyword>
<dbReference type="EMBL" id="AZQP01000010">
    <property type="protein sequence ID" value="EYE88986.1"/>
    <property type="molecule type" value="Genomic_DNA"/>
</dbReference>
<dbReference type="SMART" id="SM00764">
    <property type="entry name" value="Citrate_ly_lig"/>
    <property type="match status" value="1"/>
</dbReference>
<feature type="domain" description="N-acetyltransferase" evidence="4">
    <location>
        <begin position="1"/>
        <end position="137"/>
    </location>
</feature>
<dbReference type="PANTHER" id="PTHR40599">
    <property type="entry name" value="[CITRATE [PRO-3S]-LYASE] LIGASE"/>
    <property type="match status" value="1"/>
</dbReference>
<dbReference type="SUPFAM" id="SSF55729">
    <property type="entry name" value="Acyl-CoA N-acyltransferases (Nat)"/>
    <property type="match status" value="1"/>
</dbReference>
<dbReference type="GO" id="GO:0008771">
    <property type="term" value="F:[citrate (pro-3S)-lyase] ligase activity"/>
    <property type="evidence" value="ECO:0007669"/>
    <property type="project" value="UniProtKB-EC"/>
</dbReference>